<comment type="similarity">
    <text evidence="1">Belongs to the 'GDSL' lipolytic enzyme family.</text>
</comment>
<dbReference type="GO" id="GO:0016788">
    <property type="term" value="F:hydrolase activity, acting on ester bonds"/>
    <property type="evidence" value="ECO:0007669"/>
    <property type="project" value="InterPro"/>
</dbReference>
<accession>A0A2U1MXP2</accession>
<dbReference type="InterPro" id="IPR050592">
    <property type="entry name" value="GDSL_lipolytic_enzyme"/>
</dbReference>
<dbReference type="AlphaFoldDB" id="A0A2U1MXP2"/>
<evidence type="ECO:0000256" key="2">
    <source>
        <dbReference type="SAM" id="SignalP"/>
    </source>
</evidence>
<name>A0A2U1MXP2_ARTAN</name>
<dbReference type="InterPro" id="IPR001087">
    <property type="entry name" value="GDSL"/>
</dbReference>
<organism evidence="3 4">
    <name type="scientific">Artemisia annua</name>
    <name type="common">Sweet wormwood</name>
    <dbReference type="NCBI Taxonomy" id="35608"/>
    <lineage>
        <taxon>Eukaryota</taxon>
        <taxon>Viridiplantae</taxon>
        <taxon>Streptophyta</taxon>
        <taxon>Embryophyta</taxon>
        <taxon>Tracheophyta</taxon>
        <taxon>Spermatophyta</taxon>
        <taxon>Magnoliopsida</taxon>
        <taxon>eudicotyledons</taxon>
        <taxon>Gunneridae</taxon>
        <taxon>Pentapetalae</taxon>
        <taxon>asterids</taxon>
        <taxon>campanulids</taxon>
        <taxon>Asterales</taxon>
        <taxon>Asteraceae</taxon>
        <taxon>Asteroideae</taxon>
        <taxon>Anthemideae</taxon>
        <taxon>Artemisiinae</taxon>
        <taxon>Artemisia</taxon>
    </lineage>
</organism>
<dbReference type="Pfam" id="PF00657">
    <property type="entry name" value="Lipase_GDSL"/>
    <property type="match status" value="1"/>
</dbReference>
<comment type="caution">
    <text evidence="3">The sequence shown here is derived from an EMBL/GenBank/DDBJ whole genome shotgun (WGS) entry which is preliminary data.</text>
</comment>
<dbReference type="Proteomes" id="UP000245207">
    <property type="component" value="Unassembled WGS sequence"/>
</dbReference>
<evidence type="ECO:0000313" key="3">
    <source>
        <dbReference type="EMBL" id="PWA66035.1"/>
    </source>
</evidence>
<dbReference type="Gene3D" id="3.40.50.1110">
    <property type="entry name" value="SGNH hydrolase"/>
    <property type="match status" value="1"/>
</dbReference>
<proteinExistence type="inferred from homology"/>
<protein>
    <submittedName>
        <fullName evidence="3">SGNH hydrolase-type esterase domain-containing protein</fullName>
    </submittedName>
</protein>
<sequence length="265" mass="30077">MRHTICMTLMFVMLIFLFEAAITSNARTMESAAKKLKVLADKYNVTSIVVFGDSSVDPGNNNNLPDTWHKGNFLPYGNDFGHSIPTGRFTNGKLVTDYIAGALGYTTEIKAYLDSNLMEEDLLHGVSFASGGSECYTVSLNKQLEYFKEYKNRLEKLVGKEHAHNIVENAVFVLSMGTNDFLQNYYIDPTRPGMFTITQYQQLGFTISTTTPYPLLSPLVLNLIRAVLKNFRHHQPQMTLNIFSTTINNLRLPDKTYFSWYSNNF</sequence>
<dbReference type="PANTHER" id="PTHR45642">
    <property type="entry name" value="GDSL ESTERASE/LIPASE EXL3"/>
    <property type="match status" value="1"/>
</dbReference>
<feature type="chain" id="PRO_5015669574" evidence="2">
    <location>
        <begin position="26"/>
        <end position="265"/>
    </location>
</feature>
<evidence type="ECO:0000313" key="4">
    <source>
        <dbReference type="Proteomes" id="UP000245207"/>
    </source>
</evidence>
<dbReference type="EMBL" id="PKPP01004109">
    <property type="protein sequence ID" value="PWA66035.1"/>
    <property type="molecule type" value="Genomic_DNA"/>
</dbReference>
<keyword evidence="3" id="KW-0378">Hydrolase</keyword>
<dbReference type="STRING" id="35608.A0A2U1MXP2"/>
<evidence type="ECO:0000256" key="1">
    <source>
        <dbReference type="ARBA" id="ARBA00008668"/>
    </source>
</evidence>
<reference evidence="3 4" key="1">
    <citation type="journal article" date="2018" name="Mol. Plant">
        <title>The genome of Artemisia annua provides insight into the evolution of Asteraceae family and artemisinin biosynthesis.</title>
        <authorList>
            <person name="Shen Q."/>
            <person name="Zhang L."/>
            <person name="Liao Z."/>
            <person name="Wang S."/>
            <person name="Yan T."/>
            <person name="Shi P."/>
            <person name="Liu M."/>
            <person name="Fu X."/>
            <person name="Pan Q."/>
            <person name="Wang Y."/>
            <person name="Lv Z."/>
            <person name="Lu X."/>
            <person name="Zhang F."/>
            <person name="Jiang W."/>
            <person name="Ma Y."/>
            <person name="Chen M."/>
            <person name="Hao X."/>
            <person name="Li L."/>
            <person name="Tang Y."/>
            <person name="Lv G."/>
            <person name="Zhou Y."/>
            <person name="Sun X."/>
            <person name="Brodelius P.E."/>
            <person name="Rose J.K.C."/>
            <person name="Tang K."/>
        </authorList>
    </citation>
    <scope>NUCLEOTIDE SEQUENCE [LARGE SCALE GENOMIC DNA]</scope>
    <source>
        <strain evidence="4">cv. Huhao1</strain>
        <tissue evidence="3">Leaf</tissue>
    </source>
</reference>
<keyword evidence="2" id="KW-0732">Signal</keyword>
<dbReference type="PANTHER" id="PTHR45642:SF93">
    <property type="entry name" value="SGNH HYDROLASE-TYPE ESTERASE DOMAIN-CONTAINING PROTEIN-RELATED"/>
    <property type="match status" value="1"/>
</dbReference>
<dbReference type="InterPro" id="IPR036514">
    <property type="entry name" value="SGNH_hydro_sf"/>
</dbReference>
<gene>
    <name evidence="3" type="ORF">CTI12_AA250720</name>
</gene>
<keyword evidence="4" id="KW-1185">Reference proteome</keyword>
<feature type="signal peptide" evidence="2">
    <location>
        <begin position="1"/>
        <end position="25"/>
    </location>
</feature>
<dbReference type="OrthoDB" id="1600564at2759"/>